<feature type="region of interest" description="Disordered" evidence="2">
    <location>
        <begin position="37"/>
        <end position="253"/>
    </location>
</feature>
<gene>
    <name evidence="5" type="ORF">PgNI_03645</name>
</gene>
<name>A0A6P8B8M3_PYRGI</name>
<dbReference type="Proteomes" id="UP000515153">
    <property type="component" value="Unplaced"/>
</dbReference>
<dbReference type="RefSeq" id="XP_030983547.1">
    <property type="nucleotide sequence ID" value="XM_031123699.1"/>
</dbReference>
<sequence length="518" mass="55623">MSKATSKQSLLGLVDSDSDDDLGASFASIENHGSVLKKISAKKMPPKKAAGRPAASKVTKKPAKATTSRASDRLAAAVEAAIEDPDAPMTTKPGADAPKRGRKATAVKADDAVIPVSPPSSGAAKGKVARGRPKAAATAKKNAKDQDAPEEVPQTTTSAPARRGRKPAAKAQTVDVEETLEIPETQQPQDAMDVDEDTGVEQEEVTAMDDLTAVSPVGSPPGRALPLSMSSPGKVRSRPTVPTDVDESDSSLRRRLGDLNKKYDALETKYRDLREIGVKEAERTFDRYKKQSEDRAKTAADLIAKLKDELAAQKDLAREGQRYKKDLEAKNAEAISLAGQVQAMENALAEARKEIKTLATRLSASRTVEVPHSMKAPPGSALKTGAGVGSAAARAAASAEAMQVAQAAQMKEDLYGDLTGLIIRGVKRSEDEDVFDCIQTGRNGTLHFKLSIGNDMSAENYDEVQFMYMPQLDPSRDRALIDMLPDYLVEEISFPRPHAAKFYSRVMRSLTERVDQGE</sequence>
<dbReference type="PANTHER" id="PTHR28006:SF1">
    <property type="entry name" value="MONOPOLIN COMPLEX SUBUNIT CSM1"/>
    <property type="match status" value="1"/>
</dbReference>
<dbReference type="InterPro" id="IPR038608">
    <property type="entry name" value="Csm1/Pcs1_C_sf"/>
</dbReference>
<dbReference type="Gene3D" id="3.90.1150.80">
    <property type="match status" value="1"/>
</dbReference>
<evidence type="ECO:0000259" key="3">
    <source>
        <dbReference type="Pfam" id="PF12539"/>
    </source>
</evidence>
<dbReference type="GO" id="GO:0045144">
    <property type="term" value="P:meiotic sister chromatid segregation"/>
    <property type="evidence" value="ECO:0007669"/>
    <property type="project" value="TreeGrafter"/>
</dbReference>
<evidence type="ECO:0000313" key="5">
    <source>
        <dbReference type="RefSeq" id="XP_030983547.1"/>
    </source>
</evidence>
<dbReference type="KEGG" id="pgri:PgNI_03645"/>
<dbReference type="OrthoDB" id="2431049at2759"/>
<dbReference type="InterPro" id="IPR020981">
    <property type="entry name" value="Csm1/Pcs1_C"/>
</dbReference>
<feature type="region of interest" description="Disordered" evidence="2">
    <location>
        <begin position="1"/>
        <end position="22"/>
    </location>
</feature>
<dbReference type="GO" id="GO:0005730">
    <property type="term" value="C:nucleolus"/>
    <property type="evidence" value="ECO:0007669"/>
    <property type="project" value="TreeGrafter"/>
</dbReference>
<evidence type="ECO:0000256" key="1">
    <source>
        <dbReference type="SAM" id="Coils"/>
    </source>
</evidence>
<feature type="compositionally biased region" description="Acidic residues" evidence="2">
    <location>
        <begin position="192"/>
        <end position="207"/>
    </location>
</feature>
<keyword evidence="1" id="KW-0175">Coiled coil</keyword>
<proteinExistence type="predicted"/>
<dbReference type="CDD" id="cd23787">
    <property type="entry name" value="RWD_CSM1"/>
    <property type="match status" value="1"/>
</dbReference>
<dbReference type="Gene3D" id="1.10.287.1490">
    <property type="match status" value="1"/>
</dbReference>
<dbReference type="FunFam" id="3.90.1150.80:FF:000001">
    <property type="entry name" value="Chromosome segregation protein (Pcs1)"/>
    <property type="match status" value="1"/>
</dbReference>
<dbReference type="GeneID" id="41958608"/>
<dbReference type="GO" id="GO:0072686">
    <property type="term" value="C:mitotic spindle"/>
    <property type="evidence" value="ECO:0007669"/>
    <property type="project" value="TreeGrafter"/>
</dbReference>
<dbReference type="GO" id="GO:0051315">
    <property type="term" value="P:attachment of mitotic spindle microtubules to kinetochore"/>
    <property type="evidence" value="ECO:0007669"/>
    <property type="project" value="TreeGrafter"/>
</dbReference>
<reference evidence="5" key="1">
    <citation type="journal article" date="2019" name="Mol. Biol. Evol.">
        <title>Blast fungal genomes show frequent chromosomal changes, gene gains and losses, and effector gene turnover.</title>
        <authorList>
            <person name="Gomez Luciano L.B."/>
            <person name="Jason Tsai I."/>
            <person name="Chuma I."/>
            <person name="Tosa Y."/>
            <person name="Chen Y.H."/>
            <person name="Li J.Y."/>
            <person name="Li M.Y."/>
            <person name="Jade Lu M.Y."/>
            <person name="Nakayashiki H."/>
            <person name="Li W.H."/>
        </authorList>
    </citation>
    <scope>NUCLEOTIDE SEQUENCE</scope>
    <source>
        <strain evidence="5">NI907</strain>
    </source>
</reference>
<dbReference type="GO" id="GO:1990644">
    <property type="term" value="F:microtubule site clamp"/>
    <property type="evidence" value="ECO:0007669"/>
    <property type="project" value="TreeGrafter"/>
</dbReference>
<accession>A0A6P8B8M3</accession>
<keyword evidence="4" id="KW-1185">Reference proteome</keyword>
<dbReference type="Pfam" id="PF12539">
    <property type="entry name" value="Csm1"/>
    <property type="match status" value="1"/>
</dbReference>
<reference evidence="5" key="2">
    <citation type="submission" date="2019-10" db="EMBL/GenBank/DDBJ databases">
        <authorList>
            <consortium name="NCBI Genome Project"/>
        </authorList>
    </citation>
    <scope>NUCLEOTIDE SEQUENCE</scope>
    <source>
        <strain evidence="5">NI907</strain>
    </source>
</reference>
<feature type="compositionally biased region" description="Basic residues" evidence="2">
    <location>
        <begin position="39"/>
        <end position="50"/>
    </location>
</feature>
<dbReference type="AlphaFoldDB" id="A0A6P8B8M3"/>
<dbReference type="GO" id="GO:0034506">
    <property type="term" value="C:chromosome, centromeric core domain"/>
    <property type="evidence" value="ECO:0007669"/>
    <property type="project" value="TreeGrafter"/>
</dbReference>
<organism evidence="4 5">
    <name type="scientific">Pyricularia grisea</name>
    <name type="common">Crabgrass-specific blast fungus</name>
    <name type="synonym">Magnaporthe grisea</name>
    <dbReference type="NCBI Taxonomy" id="148305"/>
    <lineage>
        <taxon>Eukaryota</taxon>
        <taxon>Fungi</taxon>
        <taxon>Dikarya</taxon>
        <taxon>Ascomycota</taxon>
        <taxon>Pezizomycotina</taxon>
        <taxon>Sordariomycetes</taxon>
        <taxon>Sordariomycetidae</taxon>
        <taxon>Magnaporthales</taxon>
        <taxon>Pyriculariaceae</taxon>
        <taxon>Pyricularia</taxon>
    </lineage>
</organism>
<reference evidence="5" key="3">
    <citation type="submission" date="2025-08" db="UniProtKB">
        <authorList>
            <consortium name="RefSeq"/>
        </authorList>
    </citation>
    <scope>IDENTIFICATION</scope>
    <source>
        <strain evidence="5">NI907</strain>
    </source>
</reference>
<dbReference type="PANTHER" id="PTHR28006">
    <property type="entry name" value="MONOPOLIN COMPLEX SUBUNIT CSM1"/>
    <property type="match status" value="1"/>
</dbReference>
<feature type="coiled-coil region" evidence="1">
    <location>
        <begin position="256"/>
        <end position="361"/>
    </location>
</feature>
<evidence type="ECO:0000313" key="4">
    <source>
        <dbReference type="Proteomes" id="UP000515153"/>
    </source>
</evidence>
<protein>
    <recommendedName>
        <fullName evidence="3">Monopolin complex subunit Csm1/Pcs1 C-terminal domain-containing protein</fullName>
    </recommendedName>
</protein>
<evidence type="ECO:0000256" key="2">
    <source>
        <dbReference type="SAM" id="MobiDB-lite"/>
    </source>
</evidence>
<dbReference type="GO" id="GO:0033551">
    <property type="term" value="C:monopolin complex"/>
    <property type="evidence" value="ECO:0007669"/>
    <property type="project" value="InterPro"/>
</dbReference>
<feature type="domain" description="Monopolin complex subunit Csm1/Pcs1 C-terminal" evidence="3">
    <location>
        <begin position="409"/>
        <end position="496"/>
    </location>
</feature>
<dbReference type="InterPro" id="IPR040349">
    <property type="entry name" value="Csm1/Pcs1"/>
</dbReference>